<keyword evidence="3" id="KW-1185">Reference proteome</keyword>
<feature type="transmembrane region" description="Helical" evidence="1">
    <location>
        <begin position="6"/>
        <end position="27"/>
    </location>
</feature>
<reference evidence="3" key="1">
    <citation type="submission" date="2016-10" db="EMBL/GenBank/DDBJ databases">
        <authorList>
            <person name="Varghese N."/>
            <person name="Submissions S."/>
        </authorList>
    </citation>
    <scope>NUCLEOTIDE SEQUENCE [LARGE SCALE GENOMIC DNA]</scope>
    <source>
        <strain evidence="3">CGMCC 1.3703</strain>
    </source>
</reference>
<keyword evidence="1" id="KW-1133">Transmembrane helix</keyword>
<protein>
    <recommendedName>
        <fullName evidence="4">YesK-like protein</fullName>
    </recommendedName>
</protein>
<keyword evidence="1" id="KW-0472">Membrane</keyword>
<evidence type="ECO:0000313" key="2">
    <source>
        <dbReference type="EMBL" id="SDP81659.1"/>
    </source>
</evidence>
<feature type="transmembrane region" description="Helical" evidence="1">
    <location>
        <begin position="59"/>
        <end position="79"/>
    </location>
</feature>
<dbReference type="STRING" id="240303.SAMN05421677_1432"/>
<evidence type="ECO:0000256" key="1">
    <source>
        <dbReference type="SAM" id="Phobius"/>
    </source>
</evidence>
<dbReference type="EMBL" id="FNIZ01000043">
    <property type="protein sequence ID" value="SDP81659.1"/>
    <property type="molecule type" value="Genomic_DNA"/>
</dbReference>
<proteinExistence type="predicted"/>
<dbReference type="AlphaFoldDB" id="A0A1H0VSU1"/>
<evidence type="ECO:0000313" key="3">
    <source>
        <dbReference type="Proteomes" id="UP000198860"/>
    </source>
</evidence>
<organism evidence="2 3">
    <name type="scientific">Halobacillus aidingensis</name>
    <dbReference type="NCBI Taxonomy" id="240303"/>
    <lineage>
        <taxon>Bacteria</taxon>
        <taxon>Bacillati</taxon>
        <taxon>Bacillota</taxon>
        <taxon>Bacilli</taxon>
        <taxon>Bacillales</taxon>
        <taxon>Bacillaceae</taxon>
        <taxon>Halobacillus</taxon>
    </lineage>
</organism>
<dbReference type="RefSeq" id="WP_089654998.1">
    <property type="nucleotide sequence ID" value="NZ_FNIZ01000043.1"/>
</dbReference>
<evidence type="ECO:0008006" key="4">
    <source>
        <dbReference type="Google" id="ProtNLM"/>
    </source>
</evidence>
<sequence>MRTDAIIFVLCTIVFIPIAIFLSRYLANKGAKKGALIIPSLVMGIGFGFVISIMANGTFLESLVVIGVMILISLGYTLGFERKRKTYQSLWKKSRK</sequence>
<dbReference type="OrthoDB" id="9869282at2"/>
<name>A0A1H0VSU1_HALAD</name>
<dbReference type="Proteomes" id="UP000198860">
    <property type="component" value="Unassembled WGS sequence"/>
</dbReference>
<gene>
    <name evidence="2" type="ORF">SAMN05421677_1432</name>
</gene>
<feature type="transmembrane region" description="Helical" evidence="1">
    <location>
        <begin position="34"/>
        <end position="53"/>
    </location>
</feature>
<keyword evidence="1" id="KW-0812">Transmembrane</keyword>
<accession>A0A1H0VSU1</accession>